<keyword evidence="4" id="KW-1185">Reference proteome</keyword>
<evidence type="ECO:0000313" key="3">
    <source>
        <dbReference type="EMBL" id="EDW51736.1"/>
    </source>
</evidence>
<feature type="chain" id="PRO_5002809533" evidence="2">
    <location>
        <begin position="25"/>
        <end position="236"/>
    </location>
</feature>
<dbReference type="AlphaFoldDB" id="B4HXF6"/>
<evidence type="ECO:0000256" key="1">
    <source>
        <dbReference type="SAM" id="MobiDB-lite"/>
    </source>
</evidence>
<accession>B4HXF6</accession>
<gene>
    <name evidence="3" type="primary">Dsec\GM15505</name>
    <name evidence="3" type="ORF">Dsec_GM15505</name>
</gene>
<feature type="region of interest" description="Disordered" evidence="1">
    <location>
        <begin position="102"/>
        <end position="133"/>
    </location>
</feature>
<proteinExistence type="predicted"/>
<name>B4HXF6_DROSE</name>
<feature type="signal peptide" evidence="2">
    <location>
        <begin position="1"/>
        <end position="24"/>
    </location>
</feature>
<feature type="region of interest" description="Disordered" evidence="1">
    <location>
        <begin position="65"/>
        <end position="89"/>
    </location>
</feature>
<organism evidence="4">
    <name type="scientific">Drosophila sechellia</name>
    <name type="common">Fruit fly</name>
    <dbReference type="NCBI Taxonomy" id="7238"/>
    <lineage>
        <taxon>Eukaryota</taxon>
        <taxon>Metazoa</taxon>
        <taxon>Ecdysozoa</taxon>
        <taxon>Arthropoda</taxon>
        <taxon>Hexapoda</taxon>
        <taxon>Insecta</taxon>
        <taxon>Pterygota</taxon>
        <taxon>Neoptera</taxon>
        <taxon>Endopterygota</taxon>
        <taxon>Diptera</taxon>
        <taxon>Brachycera</taxon>
        <taxon>Muscomorpha</taxon>
        <taxon>Ephydroidea</taxon>
        <taxon>Drosophilidae</taxon>
        <taxon>Drosophila</taxon>
        <taxon>Sophophora</taxon>
    </lineage>
</organism>
<dbReference type="HOGENOM" id="CLU_102690_0_0_1"/>
<dbReference type="STRING" id="7238.B4HXF6"/>
<evidence type="ECO:0000313" key="4">
    <source>
        <dbReference type="Proteomes" id="UP000001292"/>
    </source>
</evidence>
<dbReference type="Proteomes" id="UP000001292">
    <property type="component" value="Unassembled WGS sequence"/>
</dbReference>
<protein>
    <submittedName>
        <fullName evidence="3">GM15505</fullName>
    </submittedName>
</protein>
<feature type="compositionally biased region" description="Basic residues" evidence="1">
    <location>
        <begin position="112"/>
        <end position="123"/>
    </location>
</feature>
<dbReference type="OMA" id="ANGKLWQ"/>
<keyword evidence="2" id="KW-0732">Signal</keyword>
<sequence>MQIGNFIKWPLGLILILLVTHCQAKRQRKRLRGFSTAKDLQDYSLPLNDNSTELQQNIVSWTGARIASSPDKKKKSPQSSRRHKTKSGLIIESNIADSESMLANASSESVTKKKPPQRRRNGKLQKSGGGGGAGALRLLKTDDLYSSSFSGGLYPPLFNVDPRAQISVNATCGTERCRGVLQTGRRQAVRHLQCPFLGSGQTALHTVAYLFQDRDRDSKKAGGNHQRCRVAGSLSM</sequence>
<feature type="compositionally biased region" description="Basic residues" evidence="1">
    <location>
        <begin position="72"/>
        <end position="86"/>
    </location>
</feature>
<reference evidence="3 4" key="1">
    <citation type="journal article" date="2007" name="Nature">
        <title>Evolution of genes and genomes on the Drosophila phylogeny.</title>
        <authorList>
            <consortium name="Drosophila 12 Genomes Consortium"/>
            <person name="Clark A.G."/>
            <person name="Eisen M.B."/>
            <person name="Smith D.R."/>
            <person name="Bergman C.M."/>
            <person name="Oliver B."/>
            <person name="Markow T.A."/>
            <person name="Kaufman T.C."/>
            <person name="Kellis M."/>
            <person name="Gelbart W."/>
            <person name="Iyer V.N."/>
            <person name="Pollard D.A."/>
            <person name="Sackton T.B."/>
            <person name="Larracuente A.M."/>
            <person name="Singh N.D."/>
            <person name="Abad J.P."/>
            <person name="Abt D.N."/>
            <person name="Adryan B."/>
            <person name="Aguade M."/>
            <person name="Akashi H."/>
            <person name="Anderson W.W."/>
            <person name="Aquadro C.F."/>
            <person name="Ardell D.H."/>
            <person name="Arguello R."/>
            <person name="Artieri C.G."/>
            <person name="Barbash D.A."/>
            <person name="Barker D."/>
            <person name="Barsanti P."/>
            <person name="Batterham P."/>
            <person name="Batzoglou S."/>
            <person name="Begun D."/>
            <person name="Bhutkar A."/>
            <person name="Blanco E."/>
            <person name="Bosak S.A."/>
            <person name="Bradley R.K."/>
            <person name="Brand A.D."/>
            <person name="Brent M.R."/>
            <person name="Brooks A.N."/>
            <person name="Brown R.H."/>
            <person name="Butlin R.K."/>
            <person name="Caggese C."/>
            <person name="Calvi B.R."/>
            <person name="Bernardo de Carvalho A."/>
            <person name="Caspi A."/>
            <person name="Castrezana S."/>
            <person name="Celniker S.E."/>
            <person name="Chang J.L."/>
            <person name="Chapple C."/>
            <person name="Chatterji S."/>
            <person name="Chinwalla A."/>
            <person name="Civetta A."/>
            <person name="Clifton S.W."/>
            <person name="Comeron J.M."/>
            <person name="Costello J.C."/>
            <person name="Coyne J.A."/>
            <person name="Daub J."/>
            <person name="David R.G."/>
            <person name="Delcher A.L."/>
            <person name="Delehaunty K."/>
            <person name="Do C.B."/>
            <person name="Ebling H."/>
            <person name="Edwards K."/>
            <person name="Eickbush T."/>
            <person name="Evans J.D."/>
            <person name="Filipski A."/>
            <person name="Findeiss S."/>
            <person name="Freyhult E."/>
            <person name="Fulton L."/>
            <person name="Fulton R."/>
            <person name="Garcia A.C."/>
            <person name="Gardiner A."/>
            <person name="Garfield D.A."/>
            <person name="Garvin B.E."/>
            <person name="Gibson G."/>
            <person name="Gilbert D."/>
            <person name="Gnerre S."/>
            <person name="Godfrey J."/>
            <person name="Good R."/>
            <person name="Gotea V."/>
            <person name="Gravely B."/>
            <person name="Greenberg A.J."/>
            <person name="Griffiths-Jones S."/>
            <person name="Gross S."/>
            <person name="Guigo R."/>
            <person name="Gustafson E.A."/>
            <person name="Haerty W."/>
            <person name="Hahn M.W."/>
            <person name="Halligan D.L."/>
            <person name="Halpern A.L."/>
            <person name="Halter G.M."/>
            <person name="Han M.V."/>
            <person name="Heger A."/>
            <person name="Hillier L."/>
            <person name="Hinrichs A.S."/>
            <person name="Holmes I."/>
            <person name="Hoskins R.A."/>
            <person name="Hubisz M.J."/>
            <person name="Hultmark D."/>
            <person name="Huntley M.A."/>
            <person name="Jaffe D.B."/>
            <person name="Jagadeeshan S."/>
            <person name="Jeck W.R."/>
            <person name="Johnson J."/>
            <person name="Jones C.D."/>
            <person name="Jordan W.C."/>
            <person name="Karpen G.H."/>
            <person name="Kataoka E."/>
            <person name="Keightley P.D."/>
            <person name="Kheradpour P."/>
            <person name="Kirkness E.F."/>
            <person name="Koerich L.B."/>
            <person name="Kristiansen K."/>
            <person name="Kudrna D."/>
            <person name="Kulathinal R.J."/>
            <person name="Kumar S."/>
            <person name="Kwok R."/>
            <person name="Lander E."/>
            <person name="Langley C.H."/>
            <person name="Lapoint R."/>
            <person name="Lazzaro B.P."/>
            <person name="Lee S.J."/>
            <person name="Levesque L."/>
            <person name="Li R."/>
            <person name="Lin C.F."/>
            <person name="Lin M.F."/>
            <person name="Lindblad-Toh K."/>
            <person name="Llopart A."/>
            <person name="Long M."/>
            <person name="Low L."/>
            <person name="Lozovsky E."/>
            <person name="Lu J."/>
            <person name="Luo M."/>
            <person name="Machado C.A."/>
            <person name="Makalowski W."/>
            <person name="Marzo M."/>
            <person name="Matsuda M."/>
            <person name="Matzkin L."/>
            <person name="McAllister B."/>
            <person name="McBride C.S."/>
            <person name="McKernan B."/>
            <person name="McKernan K."/>
            <person name="Mendez-Lago M."/>
            <person name="Minx P."/>
            <person name="Mollenhauer M.U."/>
            <person name="Montooth K."/>
            <person name="Mount S.M."/>
            <person name="Mu X."/>
            <person name="Myers E."/>
            <person name="Negre B."/>
            <person name="Newfeld S."/>
            <person name="Nielsen R."/>
            <person name="Noor M.A."/>
            <person name="O'Grady P."/>
            <person name="Pachter L."/>
            <person name="Papaceit M."/>
            <person name="Parisi M.J."/>
            <person name="Parisi M."/>
            <person name="Parts L."/>
            <person name="Pedersen J.S."/>
            <person name="Pesole G."/>
            <person name="Phillippy A.M."/>
            <person name="Ponting C.P."/>
            <person name="Pop M."/>
            <person name="Porcelli D."/>
            <person name="Powell J.R."/>
            <person name="Prohaska S."/>
            <person name="Pruitt K."/>
            <person name="Puig M."/>
            <person name="Quesneville H."/>
            <person name="Ram K.R."/>
            <person name="Rand D."/>
            <person name="Rasmussen M.D."/>
            <person name="Reed L.K."/>
            <person name="Reenan R."/>
            <person name="Reily A."/>
            <person name="Remington K.A."/>
            <person name="Rieger T.T."/>
            <person name="Ritchie M.G."/>
            <person name="Robin C."/>
            <person name="Rogers Y.H."/>
            <person name="Rohde C."/>
            <person name="Rozas J."/>
            <person name="Rubenfield M.J."/>
            <person name="Ruiz A."/>
            <person name="Russo S."/>
            <person name="Salzberg S.L."/>
            <person name="Sanchez-Gracia A."/>
            <person name="Saranga D.J."/>
            <person name="Sato H."/>
            <person name="Schaeffer S.W."/>
            <person name="Schatz M.C."/>
            <person name="Schlenke T."/>
            <person name="Schwartz R."/>
            <person name="Segarra C."/>
            <person name="Singh R.S."/>
            <person name="Sirot L."/>
            <person name="Sirota M."/>
            <person name="Sisneros N.B."/>
            <person name="Smith C.D."/>
            <person name="Smith T.F."/>
            <person name="Spieth J."/>
            <person name="Stage D.E."/>
            <person name="Stark A."/>
            <person name="Stephan W."/>
            <person name="Strausberg R.L."/>
            <person name="Strempel S."/>
            <person name="Sturgill D."/>
            <person name="Sutton G."/>
            <person name="Sutton G.G."/>
            <person name="Tao W."/>
            <person name="Teichmann S."/>
            <person name="Tobari Y.N."/>
            <person name="Tomimura Y."/>
            <person name="Tsolas J.M."/>
            <person name="Valente V.L."/>
            <person name="Venter E."/>
            <person name="Venter J.C."/>
            <person name="Vicario S."/>
            <person name="Vieira F.G."/>
            <person name="Vilella A.J."/>
            <person name="Villasante A."/>
            <person name="Walenz B."/>
            <person name="Wang J."/>
            <person name="Wasserman M."/>
            <person name="Watts T."/>
            <person name="Wilson D."/>
            <person name="Wilson R.K."/>
            <person name="Wing R.A."/>
            <person name="Wolfner M.F."/>
            <person name="Wong A."/>
            <person name="Wong G.K."/>
            <person name="Wu C.I."/>
            <person name="Wu G."/>
            <person name="Yamamoto D."/>
            <person name="Yang H.P."/>
            <person name="Yang S.P."/>
            <person name="Yorke J.A."/>
            <person name="Yoshida K."/>
            <person name="Zdobnov E."/>
            <person name="Zhang P."/>
            <person name="Zhang Y."/>
            <person name="Zimin A.V."/>
            <person name="Baldwin J."/>
            <person name="Abdouelleil A."/>
            <person name="Abdulkadir J."/>
            <person name="Abebe A."/>
            <person name="Abera B."/>
            <person name="Abreu J."/>
            <person name="Acer S.C."/>
            <person name="Aftuck L."/>
            <person name="Alexander A."/>
            <person name="An P."/>
            <person name="Anderson E."/>
            <person name="Anderson S."/>
            <person name="Arachi H."/>
            <person name="Azer M."/>
            <person name="Bachantsang P."/>
            <person name="Barry A."/>
            <person name="Bayul T."/>
            <person name="Berlin A."/>
            <person name="Bessette D."/>
            <person name="Bloom T."/>
            <person name="Blye J."/>
            <person name="Boguslavskiy L."/>
            <person name="Bonnet C."/>
            <person name="Boukhgalter B."/>
            <person name="Bourzgui I."/>
            <person name="Brown A."/>
            <person name="Cahill P."/>
            <person name="Channer S."/>
            <person name="Cheshatsang Y."/>
            <person name="Chuda L."/>
            <person name="Citroen M."/>
            <person name="Collymore A."/>
            <person name="Cooke P."/>
            <person name="Costello M."/>
            <person name="D'Aco K."/>
            <person name="Daza R."/>
            <person name="De Haan G."/>
            <person name="DeGray S."/>
            <person name="DeMaso C."/>
            <person name="Dhargay N."/>
            <person name="Dooley K."/>
            <person name="Dooley E."/>
            <person name="Doricent M."/>
            <person name="Dorje P."/>
            <person name="Dorjee K."/>
            <person name="Dupes A."/>
            <person name="Elong R."/>
            <person name="Falk J."/>
            <person name="Farina A."/>
            <person name="Faro S."/>
            <person name="Ferguson D."/>
            <person name="Fisher S."/>
            <person name="Foley C.D."/>
            <person name="Franke A."/>
            <person name="Friedrich D."/>
            <person name="Gadbois L."/>
            <person name="Gearin G."/>
            <person name="Gearin C.R."/>
            <person name="Giannoukos G."/>
            <person name="Goode T."/>
            <person name="Graham J."/>
            <person name="Grandbois E."/>
            <person name="Grewal S."/>
            <person name="Gyaltsen K."/>
            <person name="Hafez N."/>
            <person name="Hagos B."/>
            <person name="Hall J."/>
            <person name="Henson C."/>
            <person name="Hollinger A."/>
            <person name="Honan T."/>
            <person name="Huard M.D."/>
            <person name="Hughes L."/>
            <person name="Hurhula B."/>
            <person name="Husby M.E."/>
            <person name="Kamat A."/>
            <person name="Kanga B."/>
            <person name="Kashin S."/>
            <person name="Khazanovich D."/>
            <person name="Kisner P."/>
            <person name="Lance K."/>
            <person name="Lara M."/>
            <person name="Lee W."/>
            <person name="Lennon N."/>
            <person name="Letendre F."/>
            <person name="LeVine R."/>
            <person name="Lipovsky A."/>
            <person name="Liu X."/>
            <person name="Liu J."/>
            <person name="Liu S."/>
            <person name="Lokyitsang T."/>
            <person name="Lokyitsang Y."/>
            <person name="Lubonja R."/>
            <person name="Lui A."/>
            <person name="MacDonald P."/>
            <person name="Magnisalis V."/>
            <person name="Maru K."/>
            <person name="Matthews C."/>
            <person name="McCusker W."/>
            <person name="McDonough S."/>
            <person name="Mehta T."/>
            <person name="Meldrim J."/>
            <person name="Meneus L."/>
            <person name="Mihai O."/>
            <person name="Mihalev A."/>
            <person name="Mihova T."/>
            <person name="Mittelman R."/>
            <person name="Mlenga V."/>
            <person name="Montmayeur A."/>
            <person name="Mulrain L."/>
            <person name="Navidi A."/>
            <person name="Naylor J."/>
            <person name="Negash T."/>
            <person name="Nguyen T."/>
            <person name="Nguyen N."/>
            <person name="Nicol R."/>
            <person name="Norbu C."/>
            <person name="Norbu N."/>
            <person name="Novod N."/>
            <person name="O'Neill B."/>
            <person name="Osman S."/>
            <person name="Markiewicz E."/>
            <person name="Oyono O.L."/>
            <person name="Patti C."/>
            <person name="Phunkhang P."/>
            <person name="Pierre F."/>
            <person name="Priest M."/>
            <person name="Raghuraman S."/>
            <person name="Rege F."/>
            <person name="Reyes R."/>
            <person name="Rise C."/>
            <person name="Rogov P."/>
            <person name="Ross K."/>
            <person name="Ryan E."/>
            <person name="Settipalli S."/>
            <person name="Shea T."/>
            <person name="Sherpa N."/>
            <person name="Shi L."/>
            <person name="Shih D."/>
            <person name="Sparrow T."/>
            <person name="Spaulding J."/>
            <person name="Stalker J."/>
            <person name="Stange-Thomann N."/>
            <person name="Stavropoulos S."/>
            <person name="Stone C."/>
            <person name="Strader C."/>
            <person name="Tesfaye S."/>
            <person name="Thomson T."/>
            <person name="Thoulutsang Y."/>
            <person name="Thoulutsang D."/>
            <person name="Topham K."/>
            <person name="Topping I."/>
            <person name="Tsamla T."/>
            <person name="Vassiliev H."/>
            <person name="Vo A."/>
            <person name="Wangchuk T."/>
            <person name="Wangdi T."/>
            <person name="Weiand M."/>
            <person name="Wilkinson J."/>
            <person name="Wilson A."/>
            <person name="Yadav S."/>
            <person name="Young G."/>
            <person name="Yu Q."/>
            <person name="Zembek L."/>
            <person name="Zhong D."/>
            <person name="Zimmer A."/>
            <person name="Zwirko Z."/>
            <person name="Jaffe D.B."/>
            <person name="Alvarez P."/>
            <person name="Brockman W."/>
            <person name="Butler J."/>
            <person name="Chin C."/>
            <person name="Gnerre S."/>
            <person name="Grabherr M."/>
            <person name="Kleber M."/>
            <person name="Mauceli E."/>
            <person name="MacCallum I."/>
        </authorList>
    </citation>
    <scope>NUCLEOTIDE SEQUENCE [LARGE SCALE GENOMIC DNA]</scope>
    <source>
        <strain evidence="4">Rob3c / Tucson 14021-0248.25</strain>
    </source>
</reference>
<dbReference type="EMBL" id="CH480818">
    <property type="protein sequence ID" value="EDW51736.1"/>
    <property type="molecule type" value="Genomic_DNA"/>
</dbReference>
<evidence type="ECO:0000256" key="2">
    <source>
        <dbReference type="SAM" id="SignalP"/>
    </source>
</evidence>